<feature type="domain" description="Spore coat protein U/FanG" evidence="2">
    <location>
        <begin position="24"/>
        <end position="156"/>
    </location>
</feature>
<keyword evidence="1" id="KW-0732">Signal</keyword>
<evidence type="ECO:0000313" key="4">
    <source>
        <dbReference type="EMBL" id="GAP65953.1"/>
    </source>
</evidence>
<evidence type="ECO:0000259" key="2">
    <source>
        <dbReference type="Pfam" id="PF05229"/>
    </source>
</evidence>
<proteinExistence type="predicted"/>
<evidence type="ECO:0000313" key="3">
    <source>
        <dbReference type="EMBL" id="GAN44545.1"/>
    </source>
</evidence>
<dbReference type="HOGENOM" id="CLU_103262_1_0_6"/>
<accession>A0A0K8QM74</accession>
<dbReference type="EMBL" id="DF970179">
    <property type="protein sequence ID" value="GAP65953.1"/>
    <property type="molecule type" value="Genomic_DNA"/>
</dbReference>
<dbReference type="Pfam" id="PF05229">
    <property type="entry name" value="SCPU"/>
    <property type="match status" value="1"/>
</dbReference>
<evidence type="ECO:0000313" key="5">
    <source>
        <dbReference type="Proteomes" id="UP000253740"/>
    </source>
</evidence>
<dbReference type="PANTHER" id="PTHR37089:SF1">
    <property type="entry name" value="MEMBRANE PROTEIN"/>
    <property type="match status" value="1"/>
</dbReference>
<gene>
    <name evidence="3" type="ORF">MBSD_1080</name>
    <name evidence="4" type="ORF">MBSD_n1255</name>
</gene>
<sequence length="159" mass="16796">MRYIIAAAILLLSIQAASAANQDTAELTISVNVVESCHIQSAGNTLSFGNVAQDAGTASAQTSITLRCSRDRPYALGFDYGRHAQGMQRQMDNGSAQIAYQLYAGNAGARPVGPLNSGAEVRGVGNGKDEQIPVYGSLKLDSHQPAGQYSDVVYMTIAW</sequence>
<dbReference type="AlphaFoldDB" id="A0A0K8QM74"/>
<dbReference type="SMART" id="SM00972">
    <property type="entry name" value="SCPU"/>
    <property type="match status" value="1"/>
</dbReference>
<keyword evidence="5" id="KW-1185">Reference proteome</keyword>
<reference evidence="3" key="1">
    <citation type="submission" date="2015-03" db="EMBL/GenBank/DDBJ databases">
        <title>Draft genome sequence of Mizugakiibacter sediminis skMP5.</title>
        <authorList>
            <person name="Watanabe T."/>
            <person name="Kojima H."/>
            <person name="Fukui M."/>
        </authorList>
    </citation>
    <scope>NUCLEOTIDE SEQUENCE</scope>
    <source>
        <strain evidence="3">SkMP5</strain>
    </source>
</reference>
<dbReference type="InterPro" id="IPR053167">
    <property type="entry name" value="Spore_coat_component"/>
</dbReference>
<feature type="chain" id="PRO_5007415615" description="Spore coat protein U/FanG domain-containing protein" evidence="1">
    <location>
        <begin position="20"/>
        <end position="159"/>
    </location>
</feature>
<name>A0A0K8QM74_9GAMM</name>
<dbReference type="InterPro" id="IPR007893">
    <property type="entry name" value="Spore_coat_U/FanG"/>
</dbReference>
<evidence type="ECO:0000256" key="1">
    <source>
        <dbReference type="SAM" id="SignalP"/>
    </source>
</evidence>
<dbReference type="EMBL" id="DF952378">
    <property type="protein sequence ID" value="GAN44545.1"/>
    <property type="molecule type" value="Genomic_DNA"/>
</dbReference>
<reference evidence="4" key="2">
    <citation type="submission" date="2015-08" db="EMBL/GenBank/DDBJ databases">
        <title>Complete DNA Sequence of Pseudomonas syringae pv. actinidiae, the Causal Agent of Kiwifruit Canker Disease.</title>
        <authorList>
            <person name="Rikkerink E.H.A."/>
            <person name="Fineran P.C."/>
        </authorList>
    </citation>
    <scope>NUCLEOTIDE SEQUENCE</scope>
    <source>
        <strain evidence="4">SkMP5</strain>
    </source>
</reference>
<dbReference type="Proteomes" id="UP000253740">
    <property type="component" value="Unassembled WGS sequence"/>
</dbReference>
<feature type="signal peptide" evidence="1">
    <location>
        <begin position="1"/>
        <end position="19"/>
    </location>
</feature>
<dbReference type="PANTHER" id="PTHR37089">
    <property type="entry name" value="PROTEIN U-RELATED"/>
    <property type="match status" value="1"/>
</dbReference>
<organism evidence="4">
    <name type="scientific">Mizugakiibacter sediminis</name>
    <dbReference type="NCBI Taxonomy" id="1475481"/>
    <lineage>
        <taxon>Bacteria</taxon>
        <taxon>Pseudomonadati</taxon>
        <taxon>Pseudomonadota</taxon>
        <taxon>Gammaproteobacteria</taxon>
        <taxon>Lysobacterales</taxon>
        <taxon>Rhodanobacteraceae</taxon>
        <taxon>Mizugakiibacter</taxon>
    </lineage>
</organism>
<dbReference type="RefSeq" id="WP_062536184.1">
    <property type="nucleotide sequence ID" value="NZ_DF970179.1"/>
</dbReference>
<dbReference type="STRING" id="1475481.GCA_000953855_01272"/>
<protein>
    <recommendedName>
        <fullName evidence="2">Spore coat protein U/FanG domain-containing protein</fullName>
    </recommendedName>
</protein>